<dbReference type="PANTHER" id="PTHR21501">
    <property type="entry name" value="PROTEIN FAM-161"/>
    <property type="match status" value="1"/>
</dbReference>
<keyword evidence="4" id="KW-0963">Cytoplasm</keyword>
<keyword evidence="6 12" id="KW-0175">Coiled coil</keyword>
<feature type="compositionally biased region" description="Low complexity" evidence="13">
    <location>
        <begin position="1"/>
        <end position="14"/>
    </location>
</feature>
<feature type="compositionally biased region" description="Basic and acidic residues" evidence="13">
    <location>
        <begin position="534"/>
        <end position="554"/>
    </location>
</feature>
<keyword evidence="5" id="KW-0970">Cilium biogenesis/degradation</keyword>
<dbReference type="GO" id="GO:0032391">
    <property type="term" value="C:photoreceptor connecting cilium"/>
    <property type="evidence" value="ECO:0007669"/>
    <property type="project" value="TreeGrafter"/>
</dbReference>
<organism evidence="14 15">
    <name type="scientific">Balaenoptera musculus</name>
    <name type="common">Blue whale</name>
    <dbReference type="NCBI Taxonomy" id="9771"/>
    <lineage>
        <taxon>Eukaryota</taxon>
        <taxon>Metazoa</taxon>
        <taxon>Chordata</taxon>
        <taxon>Craniata</taxon>
        <taxon>Vertebrata</taxon>
        <taxon>Euteleostomi</taxon>
        <taxon>Mammalia</taxon>
        <taxon>Eutheria</taxon>
        <taxon>Laurasiatheria</taxon>
        <taxon>Artiodactyla</taxon>
        <taxon>Whippomorpha</taxon>
        <taxon>Cetacea</taxon>
        <taxon>Mysticeti</taxon>
        <taxon>Balaenopteridae</taxon>
        <taxon>Balaenoptera</taxon>
    </lineage>
</organism>
<evidence type="ECO:0000313" key="14">
    <source>
        <dbReference type="Proteomes" id="UP000694857"/>
    </source>
</evidence>
<keyword evidence="14" id="KW-1185">Reference proteome</keyword>
<evidence type="ECO:0000256" key="11">
    <source>
        <dbReference type="ARBA" id="ARBA00039949"/>
    </source>
</evidence>
<dbReference type="GO" id="GO:0005814">
    <property type="term" value="C:centriole"/>
    <property type="evidence" value="ECO:0007669"/>
    <property type="project" value="UniProtKB-SubCell"/>
</dbReference>
<feature type="region of interest" description="Disordered" evidence="13">
    <location>
        <begin position="675"/>
        <end position="727"/>
    </location>
</feature>
<comment type="similarity">
    <text evidence="3">Belongs to the FAM161 family.</text>
</comment>
<feature type="compositionally biased region" description="Acidic residues" evidence="13">
    <location>
        <begin position="718"/>
        <end position="727"/>
    </location>
</feature>
<feature type="compositionally biased region" description="Acidic residues" evidence="13">
    <location>
        <begin position="47"/>
        <end position="66"/>
    </location>
</feature>
<gene>
    <name evidence="15" type="primary">FAM161A</name>
</gene>
<reference evidence="15" key="1">
    <citation type="submission" date="2025-08" db="UniProtKB">
        <authorList>
            <consortium name="RefSeq"/>
        </authorList>
    </citation>
    <scope>IDENTIFICATION</scope>
    <source>
        <tissue evidence="15">Epidermis and Blubber</tissue>
    </source>
</reference>
<evidence type="ECO:0000256" key="4">
    <source>
        <dbReference type="ARBA" id="ARBA00022490"/>
    </source>
</evidence>
<dbReference type="KEGG" id="bmus:118906411"/>
<dbReference type="OrthoDB" id="2150121at2759"/>
<evidence type="ECO:0000256" key="12">
    <source>
        <dbReference type="SAM" id="Coils"/>
    </source>
</evidence>
<dbReference type="PANTHER" id="PTHR21501:SF3">
    <property type="entry name" value="PROTEIN FAM161A"/>
    <property type="match status" value="1"/>
</dbReference>
<feature type="region of interest" description="Disordered" evidence="13">
    <location>
        <begin position="508"/>
        <end position="554"/>
    </location>
</feature>
<comment type="subcellular location">
    <subcellularLocation>
        <location evidence="2">Cytoplasm</location>
        <location evidence="2">Cytoskeleton</location>
        <location evidence="2">Cilium basal body</location>
    </subcellularLocation>
    <subcellularLocation>
        <location evidence="1">Cytoplasm</location>
        <location evidence="1">Cytoskeleton</location>
        <location evidence="1">Microtubule organizing center</location>
        <location evidence="1">Centrosome</location>
        <location evidence="1">Centriole</location>
    </subcellularLocation>
</comment>
<evidence type="ECO:0000256" key="10">
    <source>
        <dbReference type="ARBA" id="ARBA00037165"/>
    </source>
</evidence>
<feature type="compositionally biased region" description="Polar residues" evidence="13">
    <location>
        <begin position="15"/>
        <end position="25"/>
    </location>
</feature>
<evidence type="ECO:0000256" key="7">
    <source>
        <dbReference type="ARBA" id="ARBA00023069"/>
    </source>
</evidence>
<evidence type="ECO:0000256" key="13">
    <source>
        <dbReference type="SAM" id="MobiDB-lite"/>
    </source>
</evidence>
<feature type="compositionally biased region" description="Polar residues" evidence="13">
    <location>
        <begin position="581"/>
        <end position="590"/>
    </location>
</feature>
<feature type="region of interest" description="Disordered" evidence="13">
    <location>
        <begin position="148"/>
        <end position="176"/>
    </location>
</feature>
<feature type="coiled-coil region" evidence="12">
    <location>
        <begin position="103"/>
        <end position="130"/>
    </location>
</feature>
<dbReference type="GeneID" id="118906411"/>
<evidence type="ECO:0000256" key="3">
    <source>
        <dbReference type="ARBA" id="ARBA00006663"/>
    </source>
</evidence>
<dbReference type="Pfam" id="PF10595">
    <property type="entry name" value="FAM161A_B"/>
    <property type="match status" value="1"/>
</dbReference>
<evidence type="ECO:0000256" key="8">
    <source>
        <dbReference type="ARBA" id="ARBA00023212"/>
    </source>
</evidence>
<feature type="compositionally biased region" description="Basic and acidic residues" evidence="13">
    <location>
        <begin position="675"/>
        <end position="692"/>
    </location>
</feature>
<comment type="function">
    <text evidence="10">Involved in ciliogenesis.</text>
</comment>
<evidence type="ECO:0000256" key="2">
    <source>
        <dbReference type="ARBA" id="ARBA00004120"/>
    </source>
</evidence>
<evidence type="ECO:0000313" key="15">
    <source>
        <dbReference type="RefSeq" id="XP_036729832.1"/>
    </source>
</evidence>
<evidence type="ECO:0000256" key="9">
    <source>
        <dbReference type="ARBA" id="ARBA00023273"/>
    </source>
</evidence>
<evidence type="ECO:0000256" key="1">
    <source>
        <dbReference type="ARBA" id="ARBA00004114"/>
    </source>
</evidence>
<evidence type="ECO:0000256" key="5">
    <source>
        <dbReference type="ARBA" id="ARBA00022794"/>
    </source>
</evidence>
<dbReference type="GO" id="GO:0036064">
    <property type="term" value="C:ciliary basal body"/>
    <property type="evidence" value="ECO:0007669"/>
    <property type="project" value="TreeGrafter"/>
</dbReference>
<dbReference type="CTD" id="84140"/>
<name>A0A8B8Z4T3_BALMU</name>
<evidence type="ECO:0000256" key="6">
    <source>
        <dbReference type="ARBA" id="ARBA00023054"/>
    </source>
</evidence>
<protein>
    <recommendedName>
        <fullName evidence="11">Protein FAM161A</fullName>
    </recommendedName>
</protein>
<keyword evidence="9" id="KW-0966">Cell projection</keyword>
<keyword evidence="7" id="KW-0969">Cilium</keyword>
<accession>A0A8B8Z4T3</accession>
<keyword evidence="8" id="KW-0206">Cytoskeleton</keyword>
<sequence>MAASHRAAKVAASSLQTPVNPSTGARVTHYERKDPVESLSAAAAAALEEEEEEKEEKEEEEEEEAEGSARAPADFNTNISGVNEQKRISCEDFVDFSDIYHSNEEYFRKLEELKAAHMETMAKLEKMYQNKLNLKEVQPAITMEEAASVSSTSVSEKSSHHPVSFMTSISEPDLGQSSSLIVSSSEDELPNVEKEYSERSRMMTFAKELINNMWTNFSVEDYIQFEDADLPALEKKKKRPKEWVPKITVPEPFQMMIREQKKKEENMKSKSDIEMARILLKKQEEESECKKKFRANPVPAFVFLPLYHDIVKQNEERRRSMKEKNKEALLASQKPFKFIAREEQKQIREKQLKDFFKSKKKTNQFKARPIPRSTYGSTINDKLTEEELYRNIRTQQRTQDFLQNSFPLPCSPARRSYATRKPKCPEQAEKSKCKHKVRCQTADSEDLPERYQKHHSEQRCPKPLTVCEPSDLHAASRASTKREKILADIEADEENLKETRWPYLSPRRRSPVRSINAKPVPCSCNPPMPTVSSRGREQATRRSLEEKKMSEEERNRILTKQKQRMKELQKLLTTRAKAYDSHQSLAQMSKSRVKSLRKSEKERMREYRRELEEREEKLKNRPLLFERVAQKNARMAAEKHYTNTLKALGISDEFVSKKGQSGKILEYFSNQEMKSFTEDKESFNEEEKREERENGEENYLTDTNSQDSCKETGKADEESGEENCVEE</sequence>
<feature type="region of interest" description="Disordered" evidence="13">
    <location>
        <begin position="579"/>
        <end position="601"/>
    </location>
</feature>
<dbReference type="GO" id="GO:0044782">
    <property type="term" value="P:cilium organization"/>
    <property type="evidence" value="ECO:0007669"/>
    <property type="project" value="TreeGrafter"/>
</dbReference>
<dbReference type="Proteomes" id="UP000694857">
    <property type="component" value="Chromosome 13"/>
</dbReference>
<dbReference type="RefSeq" id="XP_036729832.1">
    <property type="nucleotide sequence ID" value="XM_036873937.1"/>
</dbReference>
<proteinExistence type="inferred from homology"/>
<feature type="compositionally biased region" description="Basic and acidic residues" evidence="13">
    <location>
        <begin position="708"/>
        <end position="717"/>
    </location>
</feature>
<feature type="region of interest" description="Disordered" evidence="13">
    <location>
        <begin position="1"/>
        <end position="77"/>
    </location>
</feature>
<dbReference type="AlphaFoldDB" id="A0A8B8Z4T3"/>
<feature type="compositionally biased region" description="Low complexity" evidence="13">
    <location>
        <begin position="37"/>
        <end position="46"/>
    </location>
</feature>
<dbReference type="InterPro" id="IPR051655">
    <property type="entry name" value="FAM161"/>
</dbReference>
<dbReference type="InterPro" id="IPR019579">
    <property type="entry name" value="FAM161A/B"/>
</dbReference>